<keyword evidence="1" id="KW-0732">Signal</keyword>
<protein>
    <submittedName>
        <fullName evidence="2">Uncharacterized protein</fullName>
    </submittedName>
</protein>
<dbReference type="EMBL" id="JAUFPN010000204">
    <property type="protein sequence ID" value="MDN3568154.1"/>
    <property type="molecule type" value="Genomic_DNA"/>
</dbReference>
<evidence type="ECO:0000313" key="2">
    <source>
        <dbReference type="EMBL" id="MDN3568154.1"/>
    </source>
</evidence>
<evidence type="ECO:0000313" key="3">
    <source>
        <dbReference type="Proteomes" id="UP001529369"/>
    </source>
</evidence>
<name>A0ABT8AFL9_9PROT</name>
<keyword evidence="3" id="KW-1185">Reference proteome</keyword>
<feature type="chain" id="PRO_5045054912" evidence="1">
    <location>
        <begin position="20"/>
        <end position="151"/>
    </location>
</feature>
<accession>A0ABT8AFL9</accession>
<gene>
    <name evidence="2" type="ORF">QWZ14_27560</name>
</gene>
<dbReference type="RefSeq" id="WP_290320255.1">
    <property type="nucleotide sequence ID" value="NZ_JAUFPN010000204.1"/>
</dbReference>
<feature type="signal peptide" evidence="1">
    <location>
        <begin position="1"/>
        <end position="19"/>
    </location>
</feature>
<dbReference type="Proteomes" id="UP001529369">
    <property type="component" value="Unassembled WGS sequence"/>
</dbReference>
<evidence type="ECO:0000256" key="1">
    <source>
        <dbReference type="SAM" id="SignalP"/>
    </source>
</evidence>
<reference evidence="3" key="1">
    <citation type="journal article" date="2019" name="Int. J. Syst. Evol. Microbiol.">
        <title>The Global Catalogue of Microorganisms (GCM) 10K type strain sequencing project: providing services to taxonomists for standard genome sequencing and annotation.</title>
        <authorList>
            <consortium name="The Broad Institute Genomics Platform"/>
            <consortium name="The Broad Institute Genome Sequencing Center for Infectious Disease"/>
            <person name="Wu L."/>
            <person name="Ma J."/>
        </authorList>
    </citation>
    <scope>NUCLEOTIDE SEQUENCE [LARGE SCALE GENOMIC DNA]</scope>
    <source>
        <strain evidence="3">CECT 7131</strain>
    </source>
</reference>
<sequence>MRPLALALAALLVASPALADWQYTRWGMTPQQVVAASGGRVVLLPEAERPRVPPLVTAARGDFADGALLLRTVFSFAIAGGGLECVTYGVRRREDDEAFKALLIRRFGPPQTTGGLAILGMTQLGWKLERDEVDASFSRDDPAYAMQCRKG</sequence>
<proteinExistence type="predicted"/>
<comment type="caution">
    <text evidence="2">The sequence shown here is derived from an EMBL/GenBank/DDBJ whole genome shotgun (WGS) entry which is preliminary data.</text>
</comment>
<organism evidence="2 3">
    <name type="scientific">Paeniroseomonas aquatica</name>
    <dbReference type="NCBI Taxonomy" id="373043"/>
    <lineage>
        <taxon>Bacteria</taxon>
        <taxon>Pseudomonadati</taxon>
        <taxon>Pseudomonadota</taxon>
        <taxon>Alphaproteobacteria</taxon>
        <taxon>Acetobacterales</taxon>
        <taxon>Acetobacteraceae</taxon>
        <taxon>Paeniroseomonas</taxon>
    </lineage>
</organism>